<feature type="compositionally biased region" description="Basic residues" evidence="1">
    <location>
        <begin position="158"/>
        <end position="170"/>
    </location>
</feature>
<keyword evidence="4" id="KW-1185">Reference proteome</keyword>
<feature type="compositionally biased region" description="Low complexity" evidence="1">
    <location>
        <begin position="173"/>
        <end position="186"/>
    </location>
</feature>
<dbReference type="HOGENOM" id="CLU_1113476_0_0_1"/>
<reference evidence="3" key="3">
    <citation type="submission" date="2025-08" db="UniProtKB">
        <authorList>
            <consortium name="Ensembl"/>
        </authorList>
    </citation>
    <scope>IDENTIFICATION</scope>
</reference>
<dbReference type="OMA" id="RRCELRH"/>
<dbReference type="Proteomes" id="UP000008144">
    <property type="component" value="Chromosome 9"/>
</dbReference>
<evidence type="ECO:0000313" key="3">
    <source>
        <dbReference type="Ensembl" id="ENSCINP00000025960.2"/>
    </source>
</evidence>
<reference evidence="3" key="4">
    <citation type="submission" date="2025-09" db="UniProtKB">
        <authorList>
            <consortium name="Ensembl"/>
        </authorList>
    </citation>
    <scope>IDENTIFICATION</scope>
</reference>
<evidence type="ECO:0000259" key="2">
    <source>
        <dbReference type="PROSITE" id="PS50004"/>
    </source>
</evidence>
<dbReference type="SUPFAM" id="SSF49562">
    <property type="entry name" value="C2 domain (Calcium/lipid-binding domain, CaLB)"/>
    <property type="match status" value="1"/>
</dbReference>
<reference evidence="3" key="2">
    <citation type="journal article" date="2008" name="Genome Biol.">
        <title>Improved genome assembly and evidence-based global gene model set for the chordate Ciona intestinalis: new insight into intron and operon populations.</title>
        <authorList>
            <person name="Satou Y."/>
            <person name="Mineta K."/>
            <person name="Ogasawara M."/>
            <person name="Sasakura Y."/>
            <person name="Shoguchi E."/>
            <person name="Ueno K."/>
            <person name="Yamada L."/>
            <person name="Matsumoto J."/>
            <person name="Wasserscheid J."/>
            <person name="Dewar K."/>
            <person name="Wiley G.B."/>
            <person name="Macmil S.L."/>
            <person name="Roe B.A."/>
            <person name="Zeller R.W."/>
            <person name="Hastings K.E."/>
            <person name="Lemaire P."/>
            <person name="Lindquist E."/>
            <person name="Endo T."/>
            <person name="Hotta K."/>
            <person name="Inaba K."/>
        </authorList>
    </citation>
    <scope>NUCLEOTIDE SEQUENCE [LARGE SCALE GENOMIC DNA]</scope>
    <source>
        <strain evidence="3">wild type</strain>
    </source>
</reference>
<dbReference type="InterPro" id="IPR035892">
    <property type="entry name" value="C2_domain_sf"/>
</dbReference>
<dbReference type="PROSITE" id="PS50004">
    <property type="entry name" value="C2"/>
    <property type="match status" value="1"/>
</dbReference>
<dbReference type="InterPro" id="IPR000008">
    <property type="entry name" value="C2_dom"/>
</dbReference>
<feature type="region of interest" description="Disordered" evidence="1">
    <location>
        <begin position="147"/>
        <end position="186"/>
    </location>
</feature>
<feature type="domain" description="C2" evidence="2">
    <location>
        <begin position="11"/>
        <end position="129"/>
    </location>
</feature>
<dbReference type="PANTHER" id="PTHR46848:SF1">
    <property type="entry name" value="REGULATOR OF G-PROTEIN SIGNALING 3"/>
    <property type="match status" value="1"/>
</dbReference>
<dbReference type="GeneTree" id="ENSGT01120000272488"/>
<name>F6TZQ9_CIOIN</name>
<reference evidence="4" key="1">
    <citation type="journal article" date="2002" name="Science">
        <title>The draft genome of Ciona intestinalis: insights into chordate and vertebrate origins.</title>
        <authorList>
            <person name="Dehal P."/>
            <person name="Satou Y."/>
            <person name="Campbell R.K."/>
            <person name="Chapman J."/>
            <person name="Degnan B."/>
            <person name="De Tomaso A."/>
            <person name="Davidson B."/>
            <person name="Di Gregorio A."/>
            <person name="Gelpke M."/>
            <person name="Goodstein D.M."/>
            <person name="Harafuji N."/>
            <person name="Hastings K.E."/>
            <person name="Ho I."/>
            <person name="Hotta K."/>
            <person name="Huang W."/>
            <person name="Kawashima T."/>
            <person name="Lemaire P."/>
            <person name="Martinez D."/>
            <person name="Meinertzhagen I.A."/>
            <person name="Necula S."/>
            <person name="Nonaka M."/>
            <person name="Putnam N."/>
            <person name="Rash S."/>
            <person name="Saiga H."/>
            <person name="Satake M."/>
            <person name="Terry A."/>
            <person name="Yamada L."/>
            <person name="Wang H.G."/>
            <person name="Awazu S."/>
            <person name="Azumi K."/>
            <person name="Boore J."/>
            <person name="Branno M."/>
            <person name="Chin-Bow S."/>
            <person name="DeSantis R."/>
            <person name="Doyle S."/>
            <person name="Francino P."/>
            <person name="Keys D.N."/>
            <person name="Haga S."/>
            <person name="Hayashi H."/>
            <person name="Hino K."/>
            <person name="Imai K.S."/>
            <person name="Inaba K."/>
            <person name="Kano S."/>
            <person name="Kobayashi K."/>
            <person name="Kobayashi M."/>
            <person name="Lee B.I."/>
            <person name="Makabe K.W."/>
            <person name="Manohar C."/>
            <person name="Matassi G."/>
            <person name="Medina M."/>
            <person name="Mochizuki Y."/>
            <person name="Mount S."/>
            <person name="Morishita T."/>
            <person name="Miura S."/>
            <person name="Nakayama A."/>
            <person name="Nishizaka S."/>
            <person name="Nomoto H."/>
            <person name="Ohta F."/>
            <person name="Oishi K."/>
            <person name="Rigoutsos I."/>
            <person name="Sano M."/>
            <person name="Sasaki A."/>
            <person name="Sasakura Y."/>
            <person name="Shoguchi E."/>
            <person name="Shin-i T."/>
            <person name="Spagnuolo A."/>
            <person name="Stainier D."/>
            <person name="Suzuki M.M."/>
            <person name="Tassy O."/>
            <person name="Takatori N."/>
            <person name="Tokuoka M."/>
            <person name="Yagi K."/>
            <person name="Yoshizaki F."/>
            <person name="Wada S."/>
            <person name="Zhang C."/>
            <person name="Hyatt P.D."/>
            <person name="Larimer F."/>
            <person name="Detter C."/>
            <person name="Doggett N."/>
            <person name="Glavina T."/>
            <person name="Hawkins T."/>
            <person name="Richardson P."/>
            <person name="Lucas S."/>
            <person name="Kohara Y."/>
            <person name="Levine M."/>
            <person name="Satoh N."/>
            <person name="Rokhsar D.S."/>
        </authorList>
    </citation>
    <scope>NUCLEOTIDE SEQUENCE [LARGE SCALE GENOMIC DNA]</scope>
</reference>
<dbReference type="Ensembl" id="ENSCINT00000026206.2">
    <property type="protein sequence ID" value="ENSCINP00000025960.2"/>
    <property type="gene ID" value="ENSCING00000021228.1"/>
</dbReference>
<dbReference type="PANTHER" id="PTHR46848">
    <property type="entry name" value="REGULATOR OF G-PROTEIN SIGNALING 3"/>
    <property type="match status" value="1"/>
</dbReference>
<proteinExistence type="predicted"/>
<evidence type="ECO:0000256" key="1">
    <source>
        <dbReference type="SAM" id="MobiDB-lite"/>
    </source>
</evidence>
<dbReference type="InParanoid" id="F6TZQ9"/>
<dbReference type="Gene3D" id="2.60.40.150">
    <property type="entry name" value="C2 domain"/>
    <property type="match status" value="1"/>
</dbReference>
<dbReference type="AlphaFoldDB" id="F6TZQ9"/>
<dbReference type="STRING" id="7719.ENSCINP00000025960"/>
<dbReference type="EMBL" id="EAAA01002804">
    <property type="status" value="NOT_ANNOTATED_CDS"/>
    <property type="molecule type" value="Genomic_DNA"/>
</dbReference>
<organism evidence="3 4">
    <name type="scientific">Ciona intestinalis</name>
    <name type="common">Transparent sea squirt</name>
    <name type="synonym">Ascidia intestinalis</name>
    <dbReference type="NCBI Taxonomy" id="7719"/>
    <lineage>
        <taxon>Eukaryota</taxon>
        <taxon>Metazoa</taxon>
        <taxon>Chordata</taxon>
        <taxon>Tunicata</taxon>
        <taxon>Ascidiacea</taxon>
        <taxon>Phlebobranchia</taxon>
        <taxon>Cionidae</taxon>
        <taxon>Ciona</taxon>
    </lineage>
</organism>
<evidence type="ECO:0000313" key="4">
    <source>
        <dbReference type="Proteomes" id="UP000008144"/>
    </source>
</evidence>
<sequence>MRIEDRVGLKLRGQLKLVVCGSTNKITVTILGLRSLPNTSSNNNQVYVKMSLSPEFESRLRHKTLTYDVTEESIAMHETFSFDICRRDSNRRVLVSVWMKNNERTFLLGCMSFGVRSIVTSQEITQGWYYLLKESLGRSKHLKFKFTKPARRQDPCRRSKSRDRMNRRRSARSDSSNSSLSSSLYRTKVARNTPRRYDIRHDDVNHVTSLKKRRRISNGFEEFKRPSINQSKAVAVGCRDNHHVNGLFVPKVV</sequence>
<protein>
    <recommendedName>
        <fullName evidence="2">C2 domain-containing protein</fullName>
    </recommendedName>
</protein>
<accession>F6TZQ9</accession>